<reference evidence="1" key="1">
    <citation type="submission" date="2019-03" db="EMBL/GenBank/DDBJ databases">
        <title>WGS assembly of Setaria viridis.</title>
        <authorList>
            <person name="Huang P."/>
            <person name="Jenkins J."/>
            <person name="Grimwood J."/>
            <person name="Barry K."/>
            <person name="Healey A."/>
            <person name="Mamidi S."/>
            <person name="Sreedasyam A."/>
            <person name="Shu S."/>
            <person name="Feldman M."/>
            <person name="Wu J."/>
            <person name="Yu Y."/>
            <person name="Chen C."/>
            <person name="Johnson J."/>
            <person name="Rokhsar D."/>
            <person name="Baxter I."/>
            <person name="Schmutz J."/>
            <person name="Brutnell T."/>
            <person name="Kellogg E."/>
        </authorList>
    </citation>
    <scope>NUCLEOTIDE SEQUENCE [LARGE SCALE GENOMIC DNA]</scope>
</reference>
<keyword evidence="2" id="KW-1185">Reference proteome</keyword>
<proteinExistence type="predicted"/>
<evidence type="ECO:0000313" key="2">
    <source>
        <dbReference type="Proteomes" id="UP000298652"/>
    </source>
</evidence>
<dbReference type="Gramene" id="TKV96749">
    <property type="protein sequence ID" value="TKV96749"/>
    <property type="gene ID" value="SEVIR_9G449700v2"/>
</dbReference>
<evidence type="ECO:0000313" key="1">
    <source>
        <dbReference type="EMBL" id="TKV96749.1"/>
    </source>
</evidence>
<gene>
    <name evidence="1" type="ORF">SEVIR_9G449700v2</name>
</gene>
<name>A0A4U6T4Y5_SETVI</name>
<sequence length="40" mass="4564">MMAWRPLVRDATVPVSGPKLQALTLRELRRVVVWSEDSSI</sequence>
<accession>A0A4U6T4Y5</accession>
<protein>
    <submittedName>
        <fullName evidence="1">Uncharacterized protein</fullName>
    </submittedName>
</protein>
<dbReference type="EMBL" id="CM016560">
    <property type="protein sequence ID" value="TKV96749.1"/>
    <property type="molecule type" value="Genomic_DNA"/>
</dbReference>
<dbReference type="Proteomes" id="UP000298652">
    <property type="component" value="Chromosome 9"/>
</dbReference>
<organism evidence="1 2">
    <name type="scientific">Setaria viridis</name>
    <name type="common">Green bristlegrass</name>
    <name type="synonym">Setaria italica subsp. viridis</name>
    <dbReference type="NCBI Taxonomy" id="4556"/>
    <lineage>
        <taxon>Eukaryota</taxon>
        <taxon>Viridiplantae</taxon>
        <taxon>Streptophyta</taxon>
        <taxon>Embryophyta</taxon>
        <taxon>Tracheophyta</taxon>
        <taxon>Spermatophyta</taxon>
        <taxon>Magnoliopsida</taxon>
        <taxon>Liliopsida</taxon>
        <taxon>Poales</taxon>
        <taxon>Poaceae</taxon>
        <taxon>PACMAD clade</taxon>
        <taxon>Panicoideae</taxon>
        <taxon>Panicodae</taxon>
        <taxon>Paniceae</taxon>
        <taxon>Cenchrinae</taxon>
        <taxon>Setaria</taxon>
    </lineage>
</organism>
<dbReference type="AlphaFoldDB" id="A0A4U6T4Y5"/>